<evidence type="ECO:0000313" key="2">
    <source>
        <dbReference type="Proteomes" id="UP000063229"/>
    </source>
</evidence>
<dbReference type="RefSeq" id="WP_026013017.1">
    <property type="nucleotide sequence ID" value="NZ_CP014135.1"/>
</dbReference>
<dbReference type="STRING" id="46677.AWM79_16060"/>
<gene>
    <name evidence="1" type="ORF">AWM79_16060</name>
</gene>
<reference evidence="2" key="1">
    <citation type="submission" date="2016-01" db="EMBL/GenBank/DDBJ databases">
        <authorList>
            <person name="Storey N.H."/>
            <person name="Neuman B.W."/>
        </authorList>
    </citation>
    <scope>NUCLEOTIDE SEQUENCE [LARGE SCALE GENOMIC DNA]</scope>
    <source>
        <strain evidence="2">NCPPB 2472</strain>
    </source>
</reference>
<keyword evidence="2" id="KW-1185">Reference proteome</keyword>
<accession>A0A0X1T3S9</accession>
<dbReference type="Proteomes" id="UP000063229">
    <property type="component" value="Chromosome"/>
</dbReference>
<sequence length="81" mass="9278">MIDENAGVYFDHLKDLPSANGRVWLLMSRVAPDEFPSIPTGWRKIDQHAGEIPKRFYMKPATLRVAGTHYRTLDIELPGRI</sequence>
<dbReference type="EMBL" id="CP014135">
    <property type="protein sequence ID" value="AMB86733.1"/>
    <property type="molecule type" value="Genomic_DNA"/>
</dbReference>
<evidence type="ECO:0000313" key="1">
    <source>
        <dbReference type="EMBL" id="AMB86733.1"/>
    </source>
</evidence>
<organism evidence="1 2">
    <name type="scientific">Pseudomonas agarici</name>
    <dbReference type="NCBI Taxonomy" id="46677"/>
    <lineage>
        <taxon>Bacteria</taxon>
        <taxon>Pseudomonadati</taxon>
        <taxon>Pseudomonadota</taxon>
        <taxon>Gammaproteobacteria</taxon>
        <taxon>Pseudomonadales</taxon>
        <taxon>Pseudomonadaceae</taxon>
        <taxon>Pseudomonas</taxon>
    </lineage>
</organism>
<dbReference type="KEGG" id="pagb:AWM79_16060"/>
<proteinExistence type="predicted"/>
<dbReference type="AlphaFoldDB" id="A0A0X1T3S9"/>
<name>A0A0X1T3S9_PSEAA</name>
<protein>
    <submittedName>
        <fullName evidence="1">Uncharacterized protein</fullName>
    </submittedName>
</protein>